<reference evidence="9 10" key="1">
    <citation type="submission" date="2020-03" db="EMBL/GenBank/DDBJ databases">
        <authorList>
            <consortium name="Genoscope - CEA"/>
            <person name="William W."/>
        </authorList>
    </citation>
    <scope>NUCLEOTIDE SEQUENCE [LARGE SCALE GENOMIC DNA]</scope>
    <source>
        <strain evidence="10">DSM 16959</strain>
    </source>
</reference>
<dbReference type="PANTHER" id="PTHR43876:SF8">
    <property type="entry name" value="2-OCTAPRENYL-6-METHOXYPHENOL HYDROXYLASE"/>
    <property type="match status" value="1"/>
</dbReference>
<dbReference type="EMBL" id="LR778301">
    <property type="protein sequence ID" value="CAB1370008.1"/>
    <property type="molecule type" value="Genomic_DNA"/>
</dbReference>
<dbReference type="SUPFAM" id="SSF51905">
    <property type="entry name" value="FAD/NAD(P)-binding domain"/>
    <property type="match status" value="1"/>
</dbReference>
<evidence type="ECO:0000313" key="9">
    <source>
        <dbReference type="EMBL" id="CAB1370008.1"/>
    </source>
</evidence>
<accession>A0A6S6XYA8</accession>
<dbReference type="KEGG" id="doe:DENOEST_2849"/>
<dbReference type="GO" id="GO:0008681">
    <property type="term" value="F:2-octaprenyl-6-methoxyphenol hydroxylase activity"/>
    <property type="evidence" value="ECO:0007669"/>
    <property type="project" value="TreeGrafter"/>
</dbReference>
<keyword evidence="7" id="KW-0503">Monooxygenase</keyword>
<dbReference type="InterPro" id="IPR051205">
    <property type="entry name" value="UbiH/COQ6_monooxygenase"/>
</dbReference>
<organism evidence="9 10">
    <name type="scientific">Denitratisoma oestradiolicum</name>
    <dbReference type="NCBI Taxonomy" id="311182"/>
    <lineage>
        <taxon>Bacteria</taxon>
        <taxon>Pseudomonadati</taxon>
        <taxon>Pseudomonadota</taxon>
        <taxon>Betaproteobacteria</taxon>
        <taxon>Nitrosomonadales</taxon>
        <taxon>Sterolibacteriaceae</taxon>
        <taxon>Denitratisoma</taxon>
    </lineage>
</organism>
<dbReference type="InterPro" id="IPR010971">
    <property type="entry name" value="UbiH/COQ6"/>
</dbReference>
<dbReference type="InterPro" id="IPR036188">
    <property type="entry name" value="FAD/NAD-bd_sf"/>
</dbReference>
<dbReference type="AlphaFoldDB" id="A0A6S6XYA8"/>
<dbReference type="NCBIfam" id="TIGR01988">
    <property type="entry name" value="Ubi-OHases"/>
    <property type="match status" value="1"/>
</dbReference>
<dbReference type="RefSeq" id="WP_232096510.1">
    <property type="nucleotide sequence ID" value="NZ_LR778301.1"/>
</dbReference>
<keyword evidence="5" id="KW-0274">FAD</keyword>
<protein>
    <submittedName>
        <fullName evidence="9">2-octaprenyl-6-methoxyphenol hydroxylase oxidoreductase</fullName>
    </submittedName>
</protein>
<dbReference type="InterPro" id="IPR002938">
    <property type="entry name" value="FAD-bd"/>
</dbReference>
<dbReference type="Pfam" id="PF01494">
    <property type="entry name" value="FAD_binding_3"/>
    <property type="match status" value="1"/>
</dbReference>
<evidence type="ECO:0000256" key="6">
    <source>
        <dbReference type="ARBA" id="ARBA00023002"/>
    </source>
</evidence>
<dbReference type="Proteomes" id="UP000515733">
    <property type="component" value="Chromosome"/>
</dbReference>
<evidence type="ECO:0000256" key="2">
    <source>
        <dbReference type="ARBA" id="ARBA00004749"/>
    </source>
</evidence>
<evidence type="ECO:0000256" key="5">
    <source>
        <dbReference type="ARBA" id="ARBA00022827"/>
    </source>
</evidence>
<dbReference type="PRINTS" id="PR00420">
    <property type="entry name" value="RNGMNOXGNASE"/>
</dbReference>
<comment type="similarity">
    <text evidence="3">Belongs to the UbiH/COQ6 family.</text>
</comment>
<evidence type="ECO:0000259" key="8">
    <source>
        <dbReference type="Pfam" id="PF01494"/>
    </source>
</evidence>
<evidence type="ECO:0000256" key="7">
    <source>
        <dbReference type="ARBA" id="ARBA00023033"/>
    </source>
</evidence>
<dbReference type="UniPathway" id="UPA00232"/>
<evidence type="ECO:0000256" key="3">
    <source>
        <dbReference type="ARBA" id="ARBA00005349"/>
    </source>
</evidence>
<keyword evidence="6" id="KW-0560">Oxidoreductase</keyword>
<proteinExistence type="inferred from homology"/>
<sequence>MNSEENGIAVVGGGPAGMALALALHRHGQQAGIFDARARGAGLADQRILALSHGSRQTLEWLGAWEAIESTPIRTIHISQRGGLGRTLIRAEEIGVPALGYVLSAASLIAALDQAVARANIPYHEHSRIEDVRADNPQVSFRVGATLHQSALLAYAEGAIGTQAEANHRDYGQHALIFTATATTPHGGRAWERFTPDGPLALLPLAGNDGRDLAVVYTCDPEQATQLAALDEDTFLARLQAHFGSRLSFAAASPRHVFPLGLRYRKTIVGPRQVWLGNAAQTLHPVAGQGFNLALRDIRDLARSLGDADDPGKSGQLAAYAARRRMDRGSTIGFTDSLVRLFSNDHFLLQHLRGAGLLALDLLPPLRHFVARRMIWGARAW</sequence>
<dbReference type="Gene3D" id="3.50.50.60">
    <property type="entry name" value="FAD/NAD(P)-binding domain"/>
    <property type="match status" value="2"/>
</dbReference>
<gene>
    <name evidence="9" type="primary">ubiH</name>
    <name evidence="9" type="ORF">DENOEST_2849</name>
</gene>
<keyword evidence="10" id="KW-1185">Reference proteome</keyword>
<comment type="pathway">
    <text evidence="2">Cofactor biosynthesis; ubiquinone biosynthesis.</text>
</comment>
<feature type="domain" description="FAD-binding" evidence="8">
    <location>
        <begin position="8"/>
        <end position="325"/>
    </location>
</feature>
<dbReference type="PANTHER" id="PTHR43876">
    <property type="entry name" value="UBIQUINONE BIOSYNTHESIS MONOOXYGENASE COQ6, MITOCHONDRIAL"/>
    <property type="match status" value="1"/>
</dbReference>
<comment type="cofactor">
    <cofactor evidence="1">
        <name>FAD</name>
        <dbReference type="ChEBI" id="CHEBI:57692"/>
    </cofactor>
</comment>
<name>A0A6S6XYA8_9PROT</name>
<evidence type="ECO:0000256" key="4">
    <source>
        <dbReference type="ARBA" id="ARBA00022630"/>
    </source>
</evidence>
<dbReference type="GO" id="GO:0071949">
    <property type="term" value="F:FAD binding"/>
    <property type="evidence" value="ECO:0007669"/>
    <property type="project" value="InterPro"/>
</dbReference>
<evidence type="ECO:0000256" key="1">
    <source>
        <dbReference type="ARBA" id="ARBA00001974"/>
    </source>
</evidence>
<evidence type="ECO:0000313" key="10">
    <source>
        <dbReference type="Proteomes" id="UP000515733"/>
    </source>
</evidence>
<dbReference type="GO" id="GO:0006744">
    <property type="term" value="P:ubiquinone biosynthetic process"/>
    <property type="evidence" value="ECO:0007669"/>
    <property type="project" value="UniProtKB-UniPathway"/>
</dbReference>
<keyword evidence="4" id="KW-0285">Flavoprotein</keyword>